<evidence type="ECO:0000313" key="4">
    <source>
        <dbReference type="EMBL" id="NRN63020.1"/>
    </source>
</evidence>
<dbReference type="InterPro" id="IPR052336">
    <property type="entry name" value="MlaD_Phospholipid_Transporter"/>
</dbReference>
<protein>
    <submittedName>
        <fullName evidence="4">Phospholipid/cholesterol/gamma-HCH transport system substrate-binding protein</fullName>
    </submittedName>
</protein>
<dbReference type="NCBIfam" id="TIGR00996">
    <property type="entry name" value="Mtu_fam_mce"/>
    <property type="match status" value="1"/>
</dbReference>
<accession>A0ABX2EW13</accession>
<dbReference type="InterPro" id="IPR003399">
    <property type="entry name" value="Mce/MlaD"/>
</dbReference>
<dbReference type="RefSeq" id="WP_246364608.1">
    <property type="nucleotide sequence ID" value="NZ_CBCSGW010000089.1"/>
</dbReference>
<name>A0ABX2EW13_9PSEU</name>
<dbReference type="InterPro" id="IPR005693">
    <property type="entry name" value="Mce"/>
</dbReference>
<dbReference type="Proteomes" id="UP000763557">
    <property type="component" value="Unassembled WGS sequence"/>
</dbReference>
<organism evidence="4 5">
    <name type="scientific">Kibdelosporangium persicum</name>
    <dbReference type="NCBI Taxonomy" id="2698649"/>
    <lineage>
        <taxon>Bacteria</taxon>
        <taxon>Bacillati</taxon>
        <taxon>Actinomycetota</taxon>
        <taxon>Actinomycetes</taxon>
        <taxon>Pseudonocardiales</taxon>
        <taxon>Pseudonocardiaceae</taxon>
        <taxon>Kibdelosporangium</taxon>
    </lineage>
</organism>
<gene>
    <name evidence="4" type="ORF">GC106_2210</name>
</gene>
<keyword evidence="1" id="KW-0812">Transmembrane</keyword>
<keyword evidence="5" id="KW-1185">Reference proteome</keyword>
<keyword evidence="1" id="KW-1133">Transmembrane helix</keyword>
<proteinExistence type="predicted"/>
<evidence type="ECO:0000256" key="1">
    <source>
        <dbReference type="SAM" id="Phobius"/>
    </source>
</evidence>
<feature type="domain" description="Mce/MlaD" evidence="2">
    <location>
        <begin position="52"/>
        <end position="125"/>
    </location>
</feature>
<reference evidence="4 5" key="1">
    <citation type="submission" date="2020-01" db="EMBL/GenBank/DDBJ databases">
        <title>Kibdelosporangium persica a novel Actinomycetes from a hot desert in Iran.</title>
        <authorList>
            <person name="Safaei N."/>
            <person name="Zaburannyi N."/>
            <person name="Mueller R."/>
            <person name="Wink J."/>
        </authorList>
    </citation>
    <scope>NUCLEOTIDE SEQUENCE [LARGE SCALE GENOMIC DNA]</scope>
    <source>
        <strain evidence="4 5">4NS15</strain>
    </source>
</reference>
<dbReference type="Pfam" id="PF11887">
    <property type="entry name" value="Mce4_CUP1"/>
    <property type="match status" value="1"/>
</dbReference>
<evidence type="ECO:0000259" key="2">
    <source>
        <dbReference type="Pfam" id="PF02470"/>
    </source>
</evidence>
<dbReference type="InterPro" id="IPR024516">
    <property type="entry name" value="Mce_C"/>
</dbReference>
<evidence type="ECO:0000313" key="5">
    <source>
        <dbReference type="Proteomes" id="UP000763557"/>
    </source>
</evidence>
<dbReference type="PANTHER" id="PTHR33371:SF18">
    <property type="entry name" value="MCE-FAMILY PROTEIN MCE3C"/>
    <property type="match status" value="1"/>
</dbReference>
<comment type="caution">
    <text evidence="4">The sequence shown here is derived from an EMBL/GenBank/DDBJ whole genome shotgun (WGS) entry which is preliminary data.</text>
</comment>
<evidence type="ECO:0000259" key="3">
    <source>
        <dbReference type="Pfam" id="PF11887"/>
    </source>
</evidence>
<feature type="transmembrane region" description="Helical" evidence="1">
    <location>
        <begin position="21"/>
        <end position="42"/>
    </location>
</feature>
<keyword evidence="1" id="KW-0472">Membrane</keyword>
<dbReference type="PANTHER" id="PTHR33371">
    <property type="entry name" value="INTERMEMBRANE PHOSPHOLIPID TRANSPORT SYSTEM BINDING PROTEIN MLAD-RELATED"/>
    <property type="match status" value="1"/>
</dbReference>
<dbReference type="EMBL" id="JAAATY010000001">
    <property type="protein sequence ID" value="NRN63020.1"/>
    <property type="molecule type" value="Genomic_DNA"/>
</dbReference>
<feature type="domain" description="Mammalian cell entry C-terminal" evidence="3">
    <location>
        <begin position="133"/>
        <end position="301"/>
    </location>
</feature>
<sequence length="349" mass="37239">MKSVLFGASARKSTSARQERNQAMVGAISIVVLTLVGLAAFYSDELPVIGGGRTYTAQFSEAAGLISGTEVRAAGVKIGTVKEVALDGDHVRVRFRVKDAWIGDRSTVAIRIKTLLGSKYLAVDPLGDADQDPGTPIPMSRTSAPYDINQVFDQLATTVTEIDTGKLSDALGVLADTFADSPQEIRSALQGLSALSKTISTRDAELAKLFANTQEISRTFADRNADVEKLLKDGELLLAEIRKRRDSISSLLAGTRDLAAQLSGLVADNTAQLRPALEQLDRVNAVLQRNQDNLTKSLQLAGPYYRLLGNAGGNGRWMDMYVCGLIAPAGSPPDTDPLDGNCVPPKGPR</sequence>
<dbReference type="PRINTS" id="PR01782">
    <property type="entry name" value="MCEVIRFACTOR"/>
</dbReference>
<dbReference type="Pfam" id="PF02470">
    <property type="entry name" value="MlaD"/>
    <property type="match status" value="1"/>
</dbReference>